<dbReference type="InterPro" id="IPR009057">
    <property type="entry name" value="Homeodomain-like_sf"/>
</dbReference>
<dbReference type="OrthoDB" id="13358at2157"/>
<dbReference type="Pfam" id="PF13565">
    <property type="entry name" value="HTH_32"/>
    <property type="match status" value="1"/>
</dbReference>
<dbReference type="GeneID" id="13795321"/>
<dbReference type="BioCyc" id="CNIT1237085:G1324-924-MONOMER"/>
<dbReference type="AlphaFoldDB" id="K0IGB5"/>
<dbReference type="KEGG" id="nga:Ngar_c09260"/>
<organism evidence="1 2">
    <name type="scientific">Nitrososphaera gargensis (strain Ga9.2)</name>
    <dbReference type="NCBI Taxonomy" id="1237085"/>
    <lineage>
        <taxon>Archaea</taxon>
        <taxon>Nitrososphaerota</taxon>
        <taxon>Nitrososphaeria</taxon>
        <taxon>Nitrososphaerales</taxon>
        <taxon>Nitrososphaeraceae</taxon>
        <taxon>Nitrososphaera</taxon>
    </lineage>
</organism>
<dbReference type="InterPro" id="IPR036388">
    <property type="entry name" value="WH-like_DNA-bd_sf"/>
</dbReference>
<sequence>MSSEIEETRFNIIHEHERTRESITEICSKHGISRNTYYKWKNRYLVQDINGLKDRSRRPHTIRNEKVTPEIEQVILSLRLENRFGTARIKFRLKKRLGVSLSSRTVYRVLKRHGA</sequence>
<dbReference type="RefSeq" id="WP_015018413.1">
    <property type="nucleotide sequence ID" value="NC_018719.1"/>
</dbReference>
<protein>
    <submittedName>
        <fullName evidence="1">Putative transposase</fullName>
    </submittedName>
</protein>
<gene>
    <name evidence="1" type="ordered locus">Ngar_c09260</name>
</gene>
<dbReference type="EMBL" id="CP002408">
    <property type="protein sequence ID" value="AFU57868.1"/>
    <property type="molecule type" value="Genomic_DNA"/>
</dbReference>
<dbReference type="STRING" id="1237085.Ngar_c09260"/>
<proteinExistence type="predicted"/>
<dbReference type="Proteomes" id="UP000008037">
    <property type="component" value="Chromosome"/>
</dbReference>
<dbReference type="HOGENOM" id="CLU_027402_15_4_2"/>
<dbReference type="InParanoid" id="K0IGB5"/>
<reference evidence="1 2" key="1">
    <citation type="journal article" date="2012" name="Environ. Microbiol.">
        <title>The genome of the ammonia-oxidizing Candidatus Nitrososphaera gargensis: insights into metabolic versatility and environmental adaptations.</title>
        <authorList>
            <person name="Spang A."/>
            <person name="Poehlein A."/>
            <person name="Offre P."/>
            <person name="Zumbragel S."/>
            <person name="Haider S."/>
            <person name="Rychlik N."/>
            <person name="Nowka B."/>
            <person name="Schmeisser C."/>
            <person name="Lebedeva E.V."/>
            <person name="Rattei T."/>
            <person name="Bohm C."/>
            <person name="Schmid M."/>
            <person name="Galushko A."/>
            <person name="Hatzenpichler R."/>
            <person name="Weinmaier T."/>
            <person name="Daniel R."/>
            <person name="Schleper C."/>
            <person name="Spieck E."/>
            <person name="Streit W."/>
            <person name="Wagner M."/>
        </authorList>
    </citation>
    <scope>NUCLEOTIDE SEQUENCE [LARGE SCALE GENOMIC DNA]</scope>
    <source>
        <strain evidence="2">Ga9.2</strain>
    </source>
</reference>
<keyword evidence="2" id="KW-1185">Reference proteome</keyword>
<dbReference type="SUPFAM" id="SSF46689">
    <property type="entry name" value="Homeodomain-like"/>
    <property type="match status" value="1"/>
</dbReference>
<name>K0IGB5_NITGG</name>
<accession>K0IGB5</accession>
<dbReference type="Gene3D" id="1.10.10.10">
    <property type="entry name" value="Winged helix-like DNA-binding domain superfamily/Winged helix DNA-binding domain"/>
    <property type="match status" value="1"/>
</dbReference>
<evidence type="ECO:0000313" key="2">
    <source>
        <dbReference type="Proteomes" id="UP000008037"/>
    </source>
</evidence>
<evidence type="ECO:0000313" key="1">
    <source>
        <dbReference type="EMBL" id="AFU57868.1"/>
    </source>
</evidence>